<sequence>MDELLAMARAMNPGLAAAALDAQAAQVRIGTTGRYPDPMFRTEFEDITGNGTRYAPDTLGRVKYTVEQTIPLWGKLDLQRKVAVAEAGAASEQRRTVENELAARIKTVFANAYATREAIRINEELLGAVAAIARVAQSRYAQGQGGQQDAVTAEVERGRLQAELARLDGERRNWNAQMNALLNRPVGAPLAPSQSLRPVPAPESIEIDQLLERAQRANPQLGIDAARITADERSAELVRRNWYPDLTLGVSVFDADSSSGREFGGYEAMVSFAIPLQWGLRRAQEGEAVARLAASRARRQATGLDLQSQIEAAYWALVSAERGERILRDINIPQSKVVLQSALAGYQLGRVELPTVLLAEQAVLRVALDRINLLIEQQVRLAEIERVIGEDL</sequence>
<feature type="coiled-coil region" evidence="2">
    <location>
        <begin position="150"/>
        <end position="184"/>
    </location>
</feature>
<dbReference type="GO" id="GO:0015562">
    <property type="term" value="F:efflux transmembrane transporter activity"/>
    <property type="evidence" value="ECO:0007669"/>
    <property type="project" value="InterPro"/>
</dbReference>
<dbReference type="PANTHER" id="PTHR30203">
    <property type="entry name" value="OUTER MEMBRANE CATION EFFLUX PROTEIN"/>
    <property type="match status" value="1"/>
</dbReference>
<evidence type="ECO:0000256" key="1">
    <source>
        <dbReference type="ARBA" id="ARBA00007613"/>
    </source>
</evidence>
<dbReference type="Proteomes" id="UP000516369">
    <property type="component" value="Plasmid unnamed"/>
</dbReference>
<evidence type="ECO:0000313" key="3">
    <source>
        <dbReference type="EMBL" id="QNT71502.1"/>
    </source>
</evidence>
<dbReference type="InterPro" id="IPR003423">
    <property type="entry name" value="OMP_efflux"/>
</dbReference>
<dbReference type="EMBL" id="CP053924">
    <property type="protein sequence ID" value="QNT71502.1"/>
    <property type="molecule type" value="Genomic_DNA"/>
</dbReference>
<dbReference type="Pfam" id="PF02321">
    <property type="entry name" value="OEP"/>
    <property type="match status" value="2"/>
</dbReference>
<name>A0A7H1N716_9PROT</name>
<geneLocation type="plasmid" evidence="3 4">
    <name>unnamed</name>
</geneLocation>
<reference evidence="3 4" key="1">
    <citation type="submission" date="2020-05" db="EMBL/GenBank/DDBJ databases">
        <title>Complete closed genome sequence of Defluviicoccus vanus.</title>
        <authorList>
            <person name="Bessarab I."/>
            <person name="Arumugam K."/>
            <person name="Maszenan A.M."/>
            <person name="Seviour R.J."/>
            <person name="Williams R.B."/>
        </authorList>
    </citation>
    <scope>NUCLEOTIDE SEQUENCE [LARGE SCALE GENOMIC DNA]</scope>
    <source>
        <strain evidence="3 4">Ben 114</strain>
        <plasmid evidence="3 4">unnamed</plasmid>
    </source>
</reference>
<dbReference type="RefSeq" id="WP_190263459.1">
    <property type="nucleotide sequence ID" value="NZ_CP053924.1"/>
</dbReference>
<keyword evidence="4" id="KW-1185">Reference proteome</keyword>
<dbReference type="Gene3D" id="1.20.1600.10">
    <property type="entry name" value="Outer membrane efflux proteins (OEP)"/>
    <property type="match status" value="1"/>
</dbReference>
<dbReference type="KEGG" id="dvn:HQ394_19435"/>
<keyword evidence="3" id="KW-0614">Plasmid</keyword>
<protein>
    <submittedName>
        <fullName evidence="3">TolC family protein</fullName>
    </submittedName>
</protein>
<accession>A0A7H1N716</accession>
<gene>
    <name evidence="3" type="ORF">HQ394_19435</name>
</gene>
<dbReference type="PANTHER" id="PTHR30203:SF24">
    <property type="entry name" value="BLR4935 PROTEIN"/>
    <property type="match status" value="1"/>
</dbReference>
<evidence type="ECO:0000256" key="2">
    <source>
        <dbReference type="SAM" id="Coils"/>
    </source>
</evidence>
<comment type="similarity">
    <text evidence="1">Belongs to the outer membrane factor (OMF) (TC 1.B.17) family.</text>
</comment>
<organism evidence="3 4">
    <name type="scientific">Defluviicoccus vanus</name>
    <dbReference type="NCBI Taxonomy" id="111831"/>
    <lineage>
        <taxon>Bacteria</taxon>
        <taxon>Pseudomonadati</taxon>
        <taxon>Pseudomonadota</taxon>
        <taxon>Alphaproteobacteria</taxon>
        <taxon>Rhodospirillales</taxon>
        <taxon>Rhodospirillaceae</taxon>
        <taxon>Defluviicoccus</taxon>
    </lineage>
</organism>
<dbReference type="SUPFAM" id="SSF56954">
    <property type="entry name" value="Outer membrane efflux proteins (OEP)"/>
    <property type="match status" value="1"/>
</dbReference>
<keyword evidence="2" id="KW-0175">Coiled coil</keyword>
<evidence type="ECO:0000313" key="4">
    <source>
        <dbReference type="Proteomes" id="UP000516369"/>
    </source>
</evidence>
<dbReference type="AlphaFoldDB" id="A0A7H1N716"/>
<proteinExistence type="inferred from homology"/>
<dbReference type="InterPro" id="IPR010131">
    <property type="entry name" value="MdtP/NodT-like"/>
</dbReference>